<dbReference type="PANTHER" id="PTHR11228">
    <property type="entry name" value="RADICAL SAM DOMAIN PROTEIN"/>
    <property type="match status" value="1"/>
</dbReference>
<dbReference type="EMBL" id="CP065956">
    <property type="protein sequence ID" value="QSR86473.1"/>
    <property type="molecule type" value="Genomic_DNA"/>
</dbReference>
<evidence type="ECO:0000256" key="2">
    <source>
        <dbReference type="ARBA" id="ARBA00022691"/>
    </source>
</evidence>
<comment type="cofactor">
    <cofactor evidence="1">
        <name>[4Fe-4S] cluster</name>
        <dbReference type="ChEBI" id="CHEBI:49883"/>
    </cofactor>
</comment>
<dbReference type="PROSITE" id="PS51918">
    <property type="entry name" value="RADICAL_SAM"/>
    <property type="match status" value="1"/>
</dbReference>
<reference evidence="7 8" key="1">
    <citation type="submission" date="2020-12" db="EMBL/GenBank/DDBJ databases">
        <authorList>
            <person name="Awala S.I."/>
            <person name="Gwak J.-H."/>
            <person name="Kim S.-J."/>
            <person name="Rhee S.-K."/>
        </authorList>
    </citation>
    <scope>NUCLEOTIDE SEQUENCE [LARGE SCALE GENOMIC DNA]</scope>
    <source>
        <strain evidence="7 8">IT5</strain>
    </source>
</reference>
<dbReference type="Proteomes" id="UP000663088">
    <property type="component" value="Chromosome"/>
</dbReference>
<keyword evidence="3" id="KW-0479">Metal-binding</keyword>
<evidence type="ECO:0000313" key="8">
    <source>
        <dbReference type="Proteomes" id="UP000663088"/>
    </source>
</evidence>
<name>A0ABX7PUR8_9BACT</name>
<keyword evidence="5" id="KW-0411">Iron-sulfur</keyword>
<dbReference type="SUPFAM" id="SSF102114">
    <property type="entry name" value="Radical SAM enzymes"/>
    <property type="match status" value="1"/>
</dbReference>
<dbReference type="InterPro" id="IPR007197">
    <property type="entry name" value="rSAM"/>
</dbReference>
<keyword evidence="8" id="KW-1185">Reference proteome</keyword>
<dbReference type="PANTHER" id="PTHR11228:SF27">
    <property type="entry name" value="GLYCYL-RADICAL ENZYME ACTIVATING ENZYME MJ1227-RELATED"/>
    <property type="match status" value="1"/>
</dbReference>
<dbReference type="InterPro" id="IPR012840">
    <property type="entry name" value="NrdG2"/>
</dbReference>
<evidence type="ECO:0000313" key="7">
    <source>
        <dbReference type="EMBL" id="QSR86473.1"/>
    </source>
</evidence>
<evidence type="ECO:0000256" key="3">
    <source>
        <dbReference type="ARBA" id="ARBA00022723"/>
    </source>
</evidence>
<dbReference type="RefSeq" id="WP_206845988.1">
    <property type="nucleotide sequence ID" value="NZ_CP065956.1"/>
</dbReference>
<dbReference type="CDD" id="cd01335">
    <property type="entry name" value="Radical_SAM"/>
    <property type="match status" value="1"/>
</dbReference>
<feature type="domain" description="Radical SAM core" evidence="6">
    <location>
        <begin position="13"/>
        <end position="232"/>
    </location>
</feature>
<keyword evidence="4" id="KW-0408">Iron</keyword>
<dbReference type="SFLD" id="SFLDG01094">
    <property type="entry name" value="Uncharacterised_Radical_SAM_Su"/>
    <property type="match status" value="1"/>
</dbReference>
<dbReference type="Pfam" id="PF04055">
    <property type="entry name" value="Radical_SAM"/>
    <property type="match status" value="1"/>
</dbReference>
<evidence type="ECO:0000256" key="1">
    <source>
        <dbReference type="ARBA" id="ARBA00001966"/>
    </source>
</evidence>
<dbReference type="InterPro" id="IPR058240">
    <property type="entry name" value="rSAM_sf"/>
</dbReference>
<protein>
    <submittedName>
        <fullName evidence="7">Anaerobic ribonucleoside-triphosphate reductase activating protein</fullName>
    </submittedName>
</protein>
<sequence>MKIGGIEPFSLIDFPEKTAAVIFTQGCNFRCPYCYVPQLVIPENYGPLLPLARVLEFLDSRKEKIEGVVITGGEPTLQEDLQDFIFLVKKKGFLVKLDTNGSHPEILERLIQKRLIDFVAMDFKAPLEKYPQATSSSIDPSAIAQSLDLLLQGKIEYEFRTTVVKEDLSFEEFKVMVAQIGGAQKYVLQKFLPVGPLVDSSYQRKHPLELEEAQRWKNYALLKIKKVILRNY</sequence>
<evidence type="ECO:0000256" key="4">
    <source>
        <dbReference type="ARBA" id="ARBA00023004"/>
    </source>
</evidence>
<proteinExistence type="predicted"/>
<keyword evidence="2" id="KW-0949">S-adenosyl-L-methionine</keyword>
<dbReference type="InterPro" id="IPR013785">
    <property type="entry name" value="Aldolase_TIM"/>
</dbReference>
<evidence type="ECO:0000256" key="5">
    <source>
        <dbReference type="ARBA" id="ARBA00023014"/>
    </source>
</evidence>
<dbReference type="NCBIfam" id="TIGR02495">
    <property type="entry name" value="NrdG2"/>
    <property type="match status" value="1"/>
</dbReference>
<dbReference type="SFLD" id="SFLDS00029">
    <property type="entry name" value="Radical_SAM"/>
    <property type="match status" value="1"/>
</dbReference>
<evidence type="ECO:0000259" key="6">
    <source>
        <dbReference type="PROSITE" id="PS51918"/>
    </source>
</evidence>
<organism evidence="7 8">
    <name type="scientific">Candidatus Methylacidiphilum infernorum</name>
    <dbReference type="NCBI Taxonomy" id="511746"/>
    <lineage>
        <taxon>Bacteria</taxon>
        <taxon>Pseudomonadati</taxon>
        <taxon>Verrucomicrobiota</taxon>
        <taxon>Methylacidiphilae</taxon>
        <taxon>Methylacidiphilales</taxon>
        <taxon>Methylacidiphilaceae</taxon>
        <taxon>Methylacidiphilum (ex Ratnadevi et al. 2023)</taxon>
    </lineage>
</organism>
<gene>
    <name evidence="7" type="ORF">EM20IM_08235</name>
</gene>
<dbReference type="Gene3D" id="3.20.20.70">
    <property type="entry name" value="Aldolase class I"/>
    <property type="match status" value="1"/>
</dbReference>
<accession>A0ABX7PUR8</accession>
<dbReference type="InterPro" id="IPR050377">
    <property type="entry name" value="Radical_SAM_PqqE_MftC-like"/>
</dbReference>